<dbReference type="SUPFAM" id="SSF46785">
    <property type="entry name" value="Winged helix' DNA-binding domain"/>
    <property type="match status" value="1"/>
</dbReference>
<dbReference type="RefSeq" id="WP_006785841.1">
    <property type="nucleotide sequence ID" value="NZ_CABJBH010000003.1"/>
</dbReference>
<evidence type="ECO:0000256" key="3">
    <source>
        <dbReference type="ARBA" id="ARBA00023163"/>
    </source>
</evidence>
<evidence type="ECO:0000256" key="1">
    <source>
        <dbReference type="ARBA" id="ARBA00023015"/>
    </source>
</evidence>
<organism evidence="4 5">
    <name type="scientific">Turicibacter sanguinis</name>
    <dbReference type="NCBI Taxonomy" id="154288"/>
    <lineage>
        <taxon>Bacteria</taxon>
        <taxon>Bacillati</taxon>
        <taxon>Bacillota</taxon>
        <taxon>Erysipelotrichia</taxon>
        <taxon>Erysipelotrichales</taxon>
        <taxon>Turicibacteraceae</taxon>
        <taxon>Turicibacter</taxon>
    </lineage>
</organism>
<dbReference type="InterPro" id="IPR000835">
    <property type="entry name" value="HTH_MarR-typ"/>
</dbReference>
<dbReference type="Pfam" id="PF01047">
    <property type="entry name" value="MarR"/>
    <property type="match status" value="1"/>
</dbReference>
<keyword evidence="2" id="KW-0238">DNA-binding</keyword>
<dbReference type="OrthoDB" id="9808725at2"/>
<dbReference type="GO" id="GO:0003700">
    <property type="term" value="F:DNA-binding transcription factor activity"/>
    <property type="evidence" value="ECO:0007669"/>
    <property type="project" value="InterPro"/>
</dbReference>
<dbReference type="Proteomes" id="UP000487649">
    <property type="component" value="Unassembled WGS sequence"/>
</dbReference>
<reference evidence="4 5" key="1">
    <citation type="journal article" date="2019" name="Nat. Med.">
        <title>A library of human gut bacterial isolates paired with longitudinal multiomics data enables mechanistic microbiome research.</title>
        <authorList>
            <person name="Poyet M."/>
            <person name="Groussin M."/>
            <person name="Gibbons S.M."/>
            <person name="Avila-Pacheco J."/>
            <person name="Jiang X."/>
            <person name="Kearney S.M."/>
            <person name="Perrotta A.R."/>
            <person name="Berdy B."/>
            <person name="Zhao S."/>
            <person name="Lieberman T.D."/>
            <person name="Swanson P.K."/>
            <person name="Smith M."/>
            <person name="Roesemann S."/>
            <person name="Alexander J.E."/>
            <person name="Rich S.A."/>
            <person name="Livny J."/>
            <person name="Vlamakis H."/>
            <person name="Clish C."/>
            <person name="Bullock K."/>
            <person name="Deik A."/>
            <person name="Scott J."/>
            <person name="Pierce K.A."/>
            <person name="Xavier R.J."/>
            <person name="Alm E.J."/>
        </authorList>
    </citation>
    <scope>NUCLEOTIDE SEQUENCE [LARGE SCALE GENOMIC DNA]</scope>
    <source>
        <strain evidence="4 5">BIOML-A198</strain>
    </source>
</reference>
<evidence type="ECO:0000313" key="4">
    <source>
        <dbReference type="EMBL" id="MTK21388.1"/>
    </source>
</evidence>
<dbReference type="InterPro" id="IPR023187">
    <property type="entry name" value="Tscrpt_reg_MarR-type_CS"/>
</dbReference>
<dbReference type="GeneID" id="60059379"/>
<dbReference type="InterPro" id="IPR036388">
    <property type="entry name" value="WH-like_DNA-bd_sf"/>
</dbReference>
<dbReference type="PROSITE" id="PS01117">
    <property type="entry name" value="HTH_MARR_1"/>
    <property type="match status" value="1"/>
</dbReference>
<comment type="caution">
    <text evidence="4">The sequence shown here is derived from an EMBL/GenBank/DDBJ whole genome shotgun (WGS) entry which is preliminary data.</text>
</comment>
<name>A0A173RNJ7_9FIRM</name>
<dbReference type="EMBL" id="WMQE01000016">
    <property type="protein sequence ID" value="MTK21388.1"/>
    <property type="molecule type" value="Genomic_DNA"/>
</dbReference>
<dbReference type="AlphaFoldDB" id="A0A173RNJ7"/>
<keyword evidence="1" id="KW-0805">Transcription regulation</keyword>
<dbReference type="PANTHER" id="PTHR42756:SF1">
    <property type="entry name" value="TRANSCRIPTIONAL REPRESSOR OF EMRAB OPERON"/>
    <property type="match status" value="1"/>
</dbReference>
<evidence type="ECO:0000256" key="2">
    <source>
        <dbReference type="ARBA" id="ARBA00023125"/>
    </source>
</evidence>
<dbReference type="InterPro" id="IPR036390">
    <property type="entry name" value="WH_DNA-bd_sf"/>
</dbReference>
<gene>
    <name evidence="4" type="ORF">GMA92_08140</name>
</gene>
<proteinExistence type="predicted"/>
<keyword evidence="3" id="KW-0804">Transcription</keyword>
<accession>A0A173RNJ7</accession>
<dbReference type="SMART" id="SM00347">
    <property type="entry name" value="HTH_MARR"/>
    <property type="match status" value="1"/>
</dbReference>
<dbReference type="PROSITE" id="PS50995">
    <property type="entry name" value="HTH_MARR_2"/>
    <property type="match status" value="1"/>
</dbReference>
<dbReference type="PRINTS" id="PR00598">
    <property type="entry name" value="HTHMARR"/>
</dbReference>
<evidence type="ECO:0000313" key="5">
    <source>
        <dbReference type="Proteomes" id="UP000487649"/>
    </source>
</evidence>
<dbReference type="GO" id="GO:0003677">
    <property type="term" value="F:DNA binding"/>
    <property type="evidence" value="ECO:0007669"/>
    <property type="project" value="UniProtKB-KW"/>
</dbReference>
<dbReference type="PANTHER" id="PTHR42756">
    <property type="entry name" value="TRANSCRIPTIONAL REGULATOR, MARR"/>
    <property type="match status" value="1"/>
</dbReference>
<dbReference type="Gene3D" id="1.10.10.10">
    <property type="entry name" value="Winged helix-like DNA-binding domain superfamily/Winged helix DNA-binding domain"/>
    <property type="match status" value="1"/>
</dbReference>
<sequence>MNPHQSKHLHHVLFKTLKAHRTICHEQFTKLDLTVGQPKILDFLCEHNGCSQKELAKHCHIEPATATSLLGHLERNGLIYRQANDRDRRVLNVYLTDEGKNRQHMVQKVFEQIDEDSFKGFTEEEKAKTVEYLNRICQNLKGRESQHDE</sequence>
<protein>
    <submittedName>
        <fullName evidence="4">MarR family transcriptional regulator</fullName>
    </submittedName>
</protein>